<evidence type="ECO:0000259" key="6">
    <source>
        <dbReference type="Pfam" id="PF00082"/>
    </source>
</evidence>
<keyword evidence="3 5" id="KW-0378">Hydrolase</keyword>
<dbReference type="InterPro" id="IPR036852">
    <property type="entry name" value="Peptidase_S8/S53_dom_sf"/>
</dbReference>
<name>A0A346XTK3_9ACTN</name>
<dbReference type="GO" id="GO:0006508">
    <property type="term" value="P:proteolysis"/>
    <property type="evidence" value="ECO:0007669"/>
    <property type="project" value="UniProtKB-KW"/>
</dbReference>
<dbReference type="InterPro" id="IPR050131">
    <property type="entry name" value="Peptidase_S8_subtilisin-like"/>
</dbReference>
<dbReference type="AlphaFoldDB" id="A0A346XTK3"/>
<accession>A0A346XTK3</accession>
<evidence type="ECO:0000256" key="1">
    <source>
        <dbReference type="ARBA" id="ARBA00011073"/>
    </source>
</evidence>
<dbReference type="PANTHER" id="PTHR43806">
    <property type="entry name" value="PEPTIDASE S8"/>
    <property type="match status" value="1"/>
</dbReference>
<dbReference type="Pfam" id="PF00082">
    <property type="entry name" value="Peptidase_S8"/>
    <property type="match status" value="1"/>
</dbReference>
<reference evidence="7 8" key="1">
    <citation type="submission" date="2018-09" db="EMBL/GenBank/DDBJ databases">
        <title>Complete genome sequence of Euzebya sp. DY32-46 isolated from seawater of Pacific Ocean.</title>
        <authorList>
            <person name="Xu L."/>
            <person name="Wu Y.-H."/>
            <person name="Xu X.-W."/>
        </authorList>
    </citation>
    <scope>NUCLEOTIDE SEQUENCE [LARGE SCALE GENOMIC DNA]</scope>
    <source>
        <strain evidence="7 8">DY32-46</strain>
    </source>
</reference>
<dbReference type="RefSeq" id="WP_114590344.1">
    <property type="nucleotide sequence ID" value="NZ_CP031165.1"/>
</dbReference>
<dbReference type="InterPro" id="IPR000209">
    <property type="entry name" value="Peptidase_S8/S53_dom"/>
</dbReference>
<evidence type="ECO:0000313" key="8">
    <source>
        <dbReference type="Proteomes" id="UP000264006"/>
    </source>
</evidence>
<feature type="active site" description="Charge relay system" evidence="5">
    <location>
        <position position="134"/>
    </location>
</feature>
<evidence type="ECO:0000256" key="2">
    <source>
        <dbReference type="ARBA" id="ARBA00022670"/>
    </source>
</evidence>
<dbReference type="PROSITE" id="PS51892">
    <property type="entry name" value="SUBTILASE"/>
    <property type="match status" value="1"/>
</dbReference>
<dbReference type="GO" id="GO:0004252">
    <property type="term" value="F:serine-type endopeptidase activity"/>
    <property type="evidence" value="ECO:0007669"/>
    <property type="project" value="UniProtKB-UniRule"/>
</dbReference>
<dbReference type="Proteomes" id="UP000264006">
    <property type="component" value="Chromosome"/>
</dbReference>
<keyword evidence="4 5" id="KW-0720">Serine protease</keyword>
<gene>
    <name evidence="7" type="ORF">DVS28_a0849</name>
</gene>
<dbReference type="KEGG" id="euz:DVS28_a0849"/>
<evidence type="ECO:0000256" key="5">
    <source>
        <dbReference type="PROSITE-ProRule" id="PRU01240"/>
    </source>
</evidence>
<dbReference type="SUPFAM" id="SSF52743">
    <property type="entry name" value="Subtilisin-like"/>
    <property type="match status" value="1"/>
</dbReference>
<dbReference type="EMBL" id="CP031165">
    <property type="protein sequence ID" value="AXV05550.1"/>
    <property type="molecule type" value="Genomic_DNA"/>
</dbReference>
<evidence type="ECO:0000256" key="3">
    <source>
        <dbReference type="ARBA" id="ARBA00022801"/>
    </source>
</evidence>
<feature type="domain" description="Peptidase S8/S53" evidence="6">
    <location>
        <begin position="90"/>
        <end position="355"/>
    </location>
</feature>
<dbReference type="InterPro" id="IPR015500">
    <property type="entry name" value="Peptidase_S8_subtilisin-rel"/>
</dbReference>
<proteinExistence type="inferred from homology"/>
<dbReference type="PANTHER" id="PTHR43806:SF65">
    <property type="entry name" value="SERINE PROTEASE APRX"/>
    <property type="match status" value="1"/>
</dbReference>
<dbReference type="PRINTS" id="PR00723">
    <property type="entry name" value="SUBTILISIN"/>
</dbReference>
<organism evidence="7 8">
    <name type="scientific">Euzebya pacifica</name>
    <dbReference type="NCBI Taxonomy" id="1608957"/>
    <lineage>
        <taxon>Bacteria</taxon>
        <taxon>Bacillati</taxon>
        <taxon>Actinomycetota</taxon>
        <taxon>Nitriliruptoria</taxon>
        <taxon>Euzebyales</taxon>
    </lineage>
</organism>
<dbReference type="Gene3D" id="3.40.50.200">
    <property type="entry name" value="Peptidase S8/S53 domain"/>
    <property type="match status" value="1"/>
</dbReference>
<comment type="similarity">
    <text evidence="1 5">Belongs to the peptidase S8 family.</text>
</comment>
<evidence type="ECO:0000313" key="7">
    <source>
        <dbReference type="EMBL" id="AXV05550.1"/>
    </source>
</evidence>
<keyword evidence="2 5" id="KW-0645">Protease</keyword>
<feature type="active site" description="Charge relay system" evidence="5">
    <location>
        <position position="99"/>
    </location>
</feature>
<evidence type="ECO:0000256" key="4">
    <source>
        <dbReference type="ARBA" id="ARBA00022825"/>
    </source>
</evidence>
<protein>
    <submittedName>
        <fullName evidence="7">Alkaline serine protease</fullName>
    </submittedName>
</protein>
<keyword evidence="8" id="KW-1185">Reference proteome</keyword>
<sequence>MSRLRILVVSVVTVAMLATSIGPAAAIGLGISISLPGVDLAVDLEGLDISLGLDLSAEELAWGGGGPTATMAHVAEAIGADDLHTDGITGAGVGIAIIDTGVADVAGLEDTLRGPDLSLDAPVEGHYGVDDYGHGTHLAGLIASDRPDARGIAPDASLLSLKVGAGNGAVDVSQTVAAIDWVVQHRDEHDIRVLVLAYGTDGTQDPQLDPLSHAVEVAWDHGIAVVVAVGNHGESSDPVVNPATNPNVIAVGAVDTRATTTTLDDRVPAFSAPGTAERRPDVFAPGVGIESLGAPGGYLDQTYPAARRDGQLFRGNGSSQAAAIVGGAAALLLQARPDLSPDDVKAVLARSATRLDNMLTGQGVIDLPRAVATPAVLTGQDHPASTGTGSLEAARGSTHLGEADDLLAGEVDVFGQPFDSSAWAQAAAAGTSWQDGVWNGTRWAGTDWADGHLVAVPWDGSTWNGWSWHGWSWHGWSWHGWSWHGWSWHAQGWE</sequence>
<feature type="active site" description="Charge relay system" evidence="5">
    <location>
        <position position="319"/>
    </location>
</feature>
<dbReference type="OrthoDB" id="9795680at2"/>